<dbReference type="AlphaFoldDB" id="B3EN45"/>
<proteinExistence type="predicted"/>
<evidence type="ECO:0000313" key="3">
    <source>
        <dbReference type="EMBL" id="ACE05034.1"/>
    </source>
</evidence>
<reference evidence="3" key="1">
    <citation type="submission" date="2008-06" db="EMBL/GenBank/DDBJ databases">
        <title>Complete sequence of Chlorobium phaeobacteroides BS1.</title>
        <authorList>
            <consortium name="US DOE Joint Genome Institute"/>
            <person name="Lucas S."/>
            <person name="Copeland A."/>
            <person name="Lapidus A."/>
            <person name="Glavina del Rio T."/>
            <person name="Dalin E."/>
            <person name="Tice H."/>
            <person name="Bruce D."/>
            <person name="Goodwin L."/>
            <person name="Pitluck S."/>
            <person name="Schmutz J."/>
            <person name="Larimer F."/>
            <person name="Land M."/>
            <person name="Hauser L."/>
            <person name="Kyrpides N."/>
            <person name="Ovchinnikova G."/>
            <person name="Li T."/>
            <person name="Liu Z."/>
            <person name="Zhao F."/>
            <person name="Overmann J."/>
            <person name="Bryant D.A."/>
            <person name="Richardson P."/>
        </authorList>
    </citation>
    <scope>NUCLEOTIDE SEQUENCE [LARGE SCALE GENOMIC DNA]</scope>
    <source>
        <strain evidence="3">BS1</strain>
    </source>
</reference>
<dbReference type="STRING" id="331678.Cphamn1_2126"/>
<name>B3EN45_CHLPB</name>
<dbReference type="KEGG" id="cpb:Cphamn1_2126"/>
<accession>B3EN45</accession>
<dbReference type="eggNOG" id="ENOG5033NSB">
    <property type="taxonomic scope" value="Bacteria"/>
</dbReference>
<evidence type="ECO:0000256" key="1">
    <source>
        <dbReference type="SAM" id="MobiDB-lite"/>
    </source>
</evidence>
<evidence type="ECO:0000256" key="2">
    <source>
        <dbReference type="SAM" id="Phobius"/>
    </source>
</evidence>
<feature type="transmembrane region" description="Helical" evidence="2">
    <location>
        <begin position="9"/>
        <end position="30"/>
    </location>
</feature>
<organism evidence="3">
    <name type="scientific">Chlorobium phaeobacteroides (strain BS1)</name>
    <dbReference type="NCBI Taxonomy" id="331678"/>
    <lineage>
        <taxon>Bacteria</taxon>
        <taxon>Pseudomonadati</taxon>
        <taxon>Chlorobiota</taxon>
        <taxon>Chlorobiia</taxon>
        <taxon>Chlorobiales</taxon>
        <taxon>Chlorobiaceae</taxon>
        <taxon>Chlorobium/Pelodictyon group</taxon>
        <taxon>Chlorobium</taxon>
    </lineage>
</organism>
<gene>
    <name evidence="3" type="ordered locus">Cphamn1_2126</name>
</gene>
<keyword evidence="2" id="KW-0812">Transmembrane</keyword>
<keyword evidence="2" id="KW-1133">Transmembrane helix</keyword>
<keyword evidence="2" id="KW-0472">Membrane</keyword>
<dbReference type="HOGENOM" id="CLU_1033853_0_0_10"/>
<feature type="region of interest" description="Disordered" evidence="1">
    <location>
        <begin position="96"/>
        <end position="127"/>
    </location>
</feature>
<protein>
    <submittedName>
        <fullName evidence="3">Uncharacterized protein</fullName>
    </submittedName>
</protein>
<sequence>MNERLVARIVIGLSFLLIISEAVVIALYGIRVELLFLPFIVFLSALGVLFGITLLKGRRSEIESVSTRRARAMKDEKVRKLLEGYEVDEEFLAGRKKKKKKPKQKQEVSSPGIAESFSAPDRQEVPEDPFEELDPLLRELAEGFGGYEQMLSRIDAMDAVAFKRLQYALDLQGVDKNQFLQPLRRALAKAAGGRAGLRESLDHEEMEAYMEETMTGKNPGREANDRAGSFDIRLDDFAGVMPPSPDEFSHKPGDVINRFKHALKKK</sequence>
<dbReference type="OrthoDB" id="595360at2"/>
<feature type="transmembrane region" description="Helical" evidence="2">
    <location>
        <begin position="36"/>
        <end position="55"/>
    </location>
</feature>
<dbReference type="EMBL" id="CP001101">
    <property type="protein sequence ID" value="ACE05034.1"/>
    <property type="molecule type" value="Genomic_DNA"/>
</dbReference>